<accession>A0A6G8FJ25</accession>
<name>A0A6G8FJ25_9MICO</name>
<evidence type="ECO:0000256" key="4">
    <source>
        <dbReference type="ARBA" id="ARBA00022692"/>
    </source>
</evidence>
<sequence>MNPPVEPARPSPPFERAQQVETRLPLWLAAVCAATGGLLLDAATPGLAWWWAAFPGIALVLAALWQQTIGRGALLGAIAGAAFWMPQISWLTLYLGPVPWAGLSGVMTAWWVLFGILAAIASRGLAQLSWLAARRWRLCLAQAAALAGLWVLREQVQGAWPYGGFPWGRIAHTQADGPLVQAVSWLGFAGLSGVVVFACAIPIAAWFARMPRLGLIAPGSTVVLLVLLAVIPAAPLPETGTLRVAAVQGNSKSGIFDDRESGSVLRDHLNATAALLDELDAAGEQVDVIVWPENSAEFNLPGNREADAQLRSLSKRAGAPIVVGSILPHDSGIYGGGAYTNSTLVWDEDGDTALRYDKRYPVPFAEYMPNREFFHALAPDLVDLVQLEYSAGKVSPVVEIAHGKTAQSKTSFAAGLAICFDVIFDGQATRMVDDGAEVIFAQTNNADFGRTDESAQQLAIARLRAVETGRALVNISTVGTSAVVAPDGRDLDRLVPFTADAMVAEVPLVQGETPALRYGAAITWLWGVLGGAGAVAGGVVLLRSRRARR</sequence>
<keyword evidence="7 8" id="KW-0012">Acyltransferase</keyword>
<evidence type="ECO:0000313" key="10">
    <source>
        <dbReference type="EMBL" id="QIM16466.1"/>
    </source>
</evidence>
<organism evidence="10 11">
    <name type="scientific">Leucobacter insecticola</name>
    <dbReference type="NCBI Taxonomy" id="2714934"/>
    <lineage>
        <taxon>Bacteria</taxon>
        <taxon>Bacillati</taxon>
        <taxon>Actinomycetota</taxon>
        <taxon>Actinomycetes</taxon>
        <taxon>Micrococcales</taxon>
        <taxon>Microbacteriaceae</taxon>
        <taxon>Leucobacter</taxon>
    </lineage>
</organism>
<dbReference type="RefSeq" id="WP_166323513.1">
    <property type="nucleotide sequence ID" value="NZ_CP049934.1"/>
</dbReference>
<dbReference type="Proteomes" id="UP000501387">
    <property type="component" value="Chromosome"/>
</dbReference>
<feature type="transmembrane region" description="Helical" evidence="8">
    <location>
        <begin position="215"/>
        <end position="234"/>
    </location>
</feature>
<comment type="subcellular location">
    <subcellularLocation>
        <location evidence="1 8">Cell membrane</location>
        <topology evidence="1 8">Multi-pass membrane protein</topology>
    </subcellularLocation>
</comment>
<keyword evidence="2 8" id="KW-1003">Cell membrane</keyword>
<evidence type="ECO:0000313" key="11">
    <source>
        <dbReference type="Proteomes" id="UP000501387"/>
    </source>
</evidence>
<evidence type="ECO:0000256" key="5">
    <source>
        <dbReference type="ARBA" id="ARBA00022989"/>
    </source>
</evidence>
<evidence type="ECO:0000256" key="3">
    <source>
        <dbReference type="ARBA" id="ARBA00022679"/>
    </source>
</evidence>
<evidence type="ECO:0000256" key="7">
    <source>
        <dbReference type="ARBA" id="ARBA00023315"/>
    </source>
</evidence>
<dbReference type="InterPro" id="IPR045378">
    <property type="entry name" value="LNT_N"/>
</dbReference>
<dbReference type="UniPathway" id="UPA00666"/>
<dbReference type="EMBL" id="CP049934">
    <property type="protein sequence ID" value="QIM16466.1"/>
    <property type="molecule type" value="Genomic_DNA"/>
</dbReference>
<feature type="transmembrane region" description="Helical" evidence="8">
    <location>
        <begin position="72"/>
        <end position="94"/>
    </location>
</feature>
<dbReference type="InterPro" id="IPR036526">
    <property type="entry name" value="C-N_Hydrolase_sf"/>
</dbReference>
<evidence type="ECO:0000256" key="8">
    <source>
        <dbReference type="HAMAP-Rule" id="MF_01148"/>
    </source>
</evidence>
<feature type="transmembrane region" description="Helical" evidence="8">
    <location>
        <begin position="185"/>
        <end position="208"/>
    </location>
</feature>
<dbReference type="Pfam" id="PF20154">
    <property type="entry name" value="LNT_N"/>
    <property type="match status" value="1"/>
</dbReference>
<dbReference type="PROSITE" id="PS50263">
    <property type="entry name" value="CN_HYDROLASE"/>
    <property type="match status" value="1"/>
</dbReference>
<keyword evidence="3 8" id="KW-0808">Transferase</keyword>
<keyword evidence="11" id="KW-1185">Reference proteome</keyword>
<dbReference type="CDD" id="cd07571">
    <property type="entry name" value="ALP_N-acyl_transferase"/>
    <property type="match status" value="1"/>
</dbReference>
<proteinExistence type="inferred from homology"/>
<dbReference type="PANTHER" id="PTHR38686:SF1">
    <property type="entry name" value="APOLIPOPROTEIN N-ACYLTRANSFERASE"/>
    <property type="match status" value="1"/>
</dbReference>
<keyword evidence="5 8" id="KW-1133">Transmembrane helix</keyword>
<comment type="similarity">
    <text evidence="8">Belongs to the CN hydrolase family. Apolipoprotein N-acyltransferase subfamily.</text>
</comment>
<feature type="transmembrane region" description="Helical" evidence="8">
    <location>
        <begin position="134"/>
        <end position="152"/>
    </location>
</feature>
<evidence type="ECO:0000256" key="1">
    <source>
        <dbReference type="ARBA" id="ARBA00004651"/>
    </source>
</evidence>
<dbReference type="AlphaFoldDB" id="A0A6G8FJ25"/>
<feature type="transmembrane region" description="Helical" evidence="8">
    <location>
        <begin position="48"/>
        <end position="65"/>
    </location>
</feature>
<reference evidence="10 11" key="1">
    <citation type="submission" date="2020-03" db="EMBL/GenBank/DDBJ databases">
        <title>Leucobacter sp. nov., isolated from beetles.</title>
        <authorList>
            <person name="Hyun D.-W."/>
            <person name="Bae J.-W."/>
        </authorList>
    </citation>
    <scope>NUCLEOTIDE SEQUENCE [LARGE SCALE GENOMIC DNA]</scope>
    <source>
        <strain evidence="10 11">HDW9B</strain>
    </source>
</reference>
<dbReference type="GO" id="GO:0042158">
    <property type="term" value="P:lipoprotein biosynthetic process"/>
    <property type="evidence" value="ECO:0007669"/>
    <property type="project" value="UniProtKB-UniRule"/>
</dbReference>
<evidence type="ECO:0000259" key="9">
    <source>
        <dbReference type="PROSITE" id="PS50263"/>
    </source>
</evidence>
<dbReference type="Pfam" id="PF00795">
    <property type="entry name" value="CN_hydrolase"/>
    <property type="match status" value="1"/>
</dbReference>
<dbReference type="SUPFAM" id="SSF56317">
    <property type="entry name" value="Carbon-nitrogen hydrolase"/>
    <property type="match status" value="1"/>
</dbReference>
<keyword evidence="6 8" id="KW-0472">Membrane</keyword>
<comment type="pathway">
    <text evidence="8">Protein modification; lipoprotein biosynthesis (N-acyl transfer).</text>
</comment>
<keyword evidence="4 8" id="KW-0812">Transmembrane</keyword>
<dbReference type="GO" id="GO:0005886">
    <property type="term" value="C:plasma membrane"/>
    <property type="evidence" value="ECO:0007669"/>
    <property type="project" value="UniProtKB-SubCell"/>
</dbReference>
<evidence type="ECO:0000256" key="6">
    <source>
        <dbReference type="ARBA" id="ARBA00023136"/>
    </source>
</evidence>
<dbReference type="InterPro" id="IPR004563">
    <property type="entry name" value="Apolipo_AcylTrfase"/>
</dbReference>
<feature type="transmembrane region" description="Helical" evidence="8">
    <location>
        <begin position="524"/>
        <end position="542"/>
    </location>
</feature>
<dbReference type="InterPro" id="IPR003010">
    <property type="entry name" value="C-N_Hydrolase"/>
</dbReference>
<gene>
    <name evidence="8 10" type="primary">lnt</name>
    <name evidence="10" type="ORF">G7067_08615</name>
</gene>
<feature type="domain" description="CN hydrolase" evidence="9">
    <location>
        <begin position="242"/>
        <end position="508"/>
    </location>
</feature>
<dbReference type="EC" id="2.3.1.269" evidence="8"/>
<dbReference type="NCBIfam" id="TIGR00546">
    <property type="entry name" value="lnt"/>
    <property type="match status" value="1"/>
</dbReference>
<protein>
    <recommendedName>
        <fullName evidence="8">Apolipoprotein N-acyltransferase</fullName>
        <shortName evidence="8">ALP N-acyltransferase</shortName>
        <ecNumber evidence="8">2.3.1.269</ecNumber>
    </recommendedName>
</protein>
<dbReference type="KEGG" id="lins:G7067_08615"/>
<dbReference type="PANTHER" id="PTHR38686">
    <property type="entry name" value="APOLIPOPROTEIN N-ACYLTRANSFERASE"/>
    <property type="match status" value="1"/>
</dbReference>
<dbReference type="HAMAP" id="MF_01148">
    <property type="entry name" value="Lnt"/>
    <property type="match status" value="1"/>
</dbReference>
<feature type="transmembrane region" description="Helical" evidence="8">
    <location>
        <begin position="100"/>
        <end position="122"/>
    </location>
</feature>
<dbReference type="Gene3D" id="3.60.110.10">
    <property type="entry name" value="Carbon-nitrogen hydrolase"/>
    <property type="match status" value="1"/>
</dbReference>
<comment type="function">
    <text evidence="8">Catalyzes the phospholipid dependent N-acylation of the N-terminal cysteine of apolipoprotein, the last step in lipoprotein maturation.</text>
</comment>
<evidence type="ECO:0000256" key="2">
    <source>
        <dbReference type="ARBA" id="ARBA00022475"/>
    </source>
</evidence>
<dbReference type="GO" id="GO:0016410">
    <property type="term" value="F:N-acyltransferase activity"/>
    <property type="evidence" value="ECO:0007669"/>
    <property type="project" value="UniProtKB-UniRule"/>
</dbReference>
<keyword evidence="10" id="KW-0449">Lipoprotein</keyword>
<comment type="catalytic activity">
    <reaction evidence="8">
        <text>N-terminal S-1,2-diacyl-sn-glyceryl-L-cysteinyl-[lipoprotein] + a glycerophospholipid = N-acyl-S-1,2-diacyl-sn-glyceryl-L-cysteinyl-[lipoprotein] + a 2-acyl-sn-glycero-3-phospholipid + H(+)</text>
        <dbReference type="Rhea" id="RHEA:48228"/>
        <dbReference type="Rhea" id="RHEA-COMP:14681"/>
        <dbReference type="Rhea" id="RHEA-COMP:14684"/>
        <dbReference type="ChEBI" id="CHEBI:15378"/>
        <dbReference type="ChEBI" id="CHEBI:136912"/>
        <dbReference type="ChEBI" id="CHEBI:140656"/>
        <dbReference type="ChEBI" id="CHEBI:140657"/>
        <dbReference type="ChEBI" id="CHEBI:140660"/>
        <dbReference type="EC" id="2.3.1.269"/>
    </reaction>
</comment>